<proteinExistence type="inferred from homology"/>
<accession>A0A955LG97</accession>
<reference evidence="3" key="1">
    <citation type="submission" date="2020-04" db="EMBL/GenBank/DDBJ databases">
        <authorList>
            <person name="Zhang T."/>
        </authorList>
    </citation>
    <scope>NUCLEOTIDE SEQUENCE</scope>
    <source>
        <strain evidence="3">HKST-UBA01</strain>
    </source>
</reference>
<dbReference type="PANTHER" id="PTHR47505">
    <property type="entry name" value="DNA UTILIZATION PROTEIN YHGH"/>
    <property type="match status" value="1"/>
</dbReference>
<evidence type="ECO:0000313" key="3">
    <source>
        <dbReference type="EMBL" id="MCA9389819.1"/>
    </source>
</evidence>
<evidence type="ECO:0000259" key="2">
    <source>
        <dbReference type="Pfam" id="PF18912"/>
    </source>
</evidence>
<evidence type="ECO:0000313" key="4">
    <source>
        <dbReference type="Proteomes" id="UP000701698"/>
    </source>
</evidence>
<dbReference type="InterPro" id="IPR044005">
    <property type="entry name" value="DZR_2"/>
</dbReference>
<dbReference type="SUPFAM" id="SSF53271">
    <property type="entry name" value="PRTase-like"/>
    <property type="match status" value="1"/>
</dbReference>
<dbReference type="PANTHER" id="PTHR47505:SF1">
    <property type="entry name" value="DNA UTILIZATION PROTEIN YHGH"/>
    <property type="match status" value="1"/>
</dbReference>
<dbReference type="InterPro" id="IPR051910">
    <property type="entry name" value="ComF/GntX_DNA_util-trans"/>
</dbReference>
<name>A0A955LG97_UNCKA</name>
<dbReference type="CDD" id="cd06223">
    <property type="entry name" value="PRTases_typeI"/>
    <property type="match status" value="1"/>
</dbReference>
<dbReference type="AlphaFoldDB" id="A0A955LG97"/>
<comment type="similarity">
    <text evidence="1">Belongs to the ComF/GntX family.</text>
</comment>
<sequence>MFRKLLFPQRCVSCGKFDAQYLCFNCFQKIPFSEVQYYPVCEKPAYHGITHFDCQKKYSLDGHLSLTTYDGVVKDVVEFYKRRNVRKLELPIEKIMQLYLLGDAELFDWTIGAEKMLVPVPLFWLDTRLRNYNPAENIAHIASMYLECPVQTDVLEKIYPTRQQKKLSKQERRKNLTNSFGVSKNISADVIIVDDIWTTGATLRECAKVLKKAGALKVFGLTFARGH</sequence>
<protein>
    <submittedName>
        <fullName evidence="3">ComF family protein</fullName>
    </submittedName>
</protein>
<dbReference type="InterPro" id="IPR029057">
    <property type="entry name" value="PRTase-like"/>
</dbReference>
<comment type="caution">
    <text evidence="3">The sequence shown here is derived from an EMBL/GenBank/DDBJ whole genome shotgun (WGS) entry which is preliminary data.</text>
</comment>
<organism evidence="3 4">
    <name type="scientific">candidate division WWE3 bacterium</name>
    <dbReference type="NCBI Taxonomy" id="2053526"/>
    <lineage>
        <taxon>Bacteria</taxon>
        <taxon>Katanobacteria</taxon>
    </lineage>
</organism>
<gene>
    <name evidence="3" type="ORF">KC571_00270</name>
</gene>
<dbReference type="EMBL" id="JAGQKX010000003">
    <property type="protein sequence ID" value="MCA9389819.1"/>
    <property type="molecule type" value="Genomic_DNA"/>
</dbReference>
<feature type="domain" description="Double zinc ribbon" evidence="2">
    <location>
        <begin position="4"/>
        <end position="55"/>
    </location>
</feature>
<dbReference type="Proteomes" id="UP000701698">
    <property type="component" value="Unassembled WGS sequence"/>
</dbReference>
<evidence type="ECO:0000256" key="1">
    <source>
        <dbReference type="ARBA" id="ARBA00008007"/>
    </source>
</evidence>
<dbReference type="Pfam" id="PF18912">
    <property type="entry name" value="DZR_2"/>
    <property type="match status" value="1"/>
</dbReference>
<dbReference type="InterPro" id="IPR000836">
    <property type="entry name" value="PRTase_dom"/>
</dbReference>
<dbReference type="Gene3D" id="3.40.50.2020">
    <property type="match status" value="1"/>
</dbReference>
<reference evidence="3" key="2">
    <citation type="journal article" date="2021" name="Microbiome">
        <title>Successional dynamics and alternative stable states in a saline activated sludge microbial community over 9 years.</title>
        <authorList>
            <person name="Wang Y."/>
            <person name="Ye J."/>
            <person name="Ju F."/>
            <person name="Liu L."/>
            <person name="Boyd J.A."/>
            <person name="Deng Y."/>
            <person name="Parks D.H."/>
            <person name="Jiang X."/>
            <person name="Yin X."/>
            <person name="Woodcroft B.J."/>
            <person name="Tyson G.W."/>
            <person name="Hugenholtz P."/>
            <person name="Polz M.F."/>
            <person name="Zhang T."/>
        </authorList>
    </citation>
    <scope>NUCLEOTIDE SEQUENCE</scope>
    <source>
        <strain evidence="3">HKST-UBA01</strain>
    </source>
</reference>